<comment type="caution">
    <text evidence="4">The sequence shown here is derived from an EMBL/GenBank/DDBJ whole genome shotgun (WGS) entry which is preliminary data.</text>
</comment>
<organism evidence="4 5">
    <name type="scientific">Nonomuraea ferruginea</name>
    <dbReference type="NCBI Taxonomy" id="46174"/>
    <lineage>
        <taxon>Bacteria</taxon>
        <taxon>Bacillati</taxon>
        <taxon>Actinomycetota</taxon>
        <taxon>Actinomycetes</taxon>
        <taxon>Streptosporangiales</taxon>
        <taxon>Streptosporangiaceae</taxon>
        <taxon>Nonomuraea</taxon>
    </lineage>
</organism>
<dbReference type="Proteomes" id="UP001212498">
    <property type="component" value="Unassembled WGS sequence"/>
</dbReference>
<reference evidence="4 5" key="1">
    <citation type="submission" date="2022-11" db="EMBL/GenBank/DDBJ databases">
        <title>Nonomuraea corallina sp. nov., a new species of the genus Nonomuraea isolated from sea side sediment in Thai sea.</title>
        <authorList>
            <person name="Ngamcharungchit C."/>
            <person name="Matsumoto A."/>
            <person name="Suriyachadkun C."/>
            <person name="Panbangred W."/>
            <person name="Inahashi Y."/>
            <person name="Intra B."/>
        </authorList>
    </citation>
    <scope>NUCLEOTIDE SEQUENCE [LARGE SCALE GENOMIC DNA]</scope>
    <source>
        <strain evidence="4 5">DSM 43553</strain>
    </source>
</reference>
<feature type="region of interest" description="Disordered" evidence="1">
    <location>
        <begin position="197"/>
        <end position="216"/>
    </location>
</feature>
<dbReference type="RefSeq" id="WP_271276798.1">
    <property type="nucleotide sequence ID" value="NZ_BAABFD010000004.1"/>
</dbReference>
<dbReference type="InterPro" id="IPR039564">
    <property type="entry name" value="Peptidase_C39-like"/>
</dbReference>
<feature type="signal peptide" evidence="2">
    <location>
        <begin position="1"/>
        <end position="23"/>
    </location>
</feature>
<sequence>MRTLTAFLSTVLLATALTAPAEAAPKKPAAGAADVVFDRADFAAGTPEGTSAGDGLAFATAAGTTSYTDRLGTRTWEYARWTGPERPLEFTATELIASWTADVPAGSWVQVEARARNSSGLTKWYVLGRWAYGEGDIDRTSVPGQGDDDARVAVDTLVAAEGRQISAYQLRVTLYRAPGSSVVPRVRTLGAMASNVPDRKTVPVSPGGGAWGSELDVPRRSQSVHSGHYPEWDGGGQAWCSPTSTTMVLGYWGRWPSAEDTAWVDPSDPDPEVDHAARHTYDHAYQGAGNWPFNTAYAGRYGMDGFVTRLRTLTELEKLITAGIPVITSQSFKKNELPGAGYGTNGHIMVVVGFTADGDVIANDPASATNAAVRRVYPRAAFENVWLRGSSSGGVVYVIHPPGHDLPATTPGLPANW</sequence>
<dbReference type="EMBL" id="JAPNUD010000037">
    <property type="protein sequence ID" value="MDA0642202.1"/>
    <property type="molecule type" value="Genomic_DNA"/>
</dbReference>
<feature type="domain" description="Peptidase C39-like" evidence="3">
    <location>
        <begin position="215"/>
        <end position="366"/>
    </location>
</feature>
<gene>
    <name evidence="4" type="ORF">OUY24_16330</name>
</gene>
<accession>A0ABT4SYB7</accession>
<name>A0ABT4SYB7_9ACTN</name>
<proteinExistence type="predicted"/>
<dbReference type="Pfam" id="PF13529">
    <property type="entry name" value="Peptidase_C39_2"/>
    <property type="match status" value="1"/>
</dbReference>
<evidence type="ECO:0000256" key="2">
    <source>
        <dbReference type="SAM" id="SignalP"/>
    </source>
</evidence>
<evidence type="ECO:0000313" key="4">
    <source>
        <dbReference type="EMBL" id="MDA0642202.1"/>
    </source>
</evidence>
<keyword evidence="2" id="KW-0732">Signal</keyword>
<evidence type="ECO:0000256" key="1">
    <source>
        <dbReference type="SAM" id="MobiDB-lite"/>
    </source>
</evidence>
<feature type="chain" id="PRO_5045997013" evidence="2">
    <location>
        <begin position="24"/>
        <end position="417"/>
    </location>
</feature>
<dbReference type="InterPro" id="IPR039563">
    <property type="entry name" value="Peptidase_C39_single_dom"/>
</dbReference>
<evidence type="ECO:0000313" key="5">
    <source>
        <dbReference type="Proteomes" id="UP001212498"/>
    </source>
</evidence>
<dbReference type="Gene3D" id="3.90.70.10">
    <property type="entry name" value="Cysteine proteinases"/>
    <property type="match status" value="1"/>
</dbReference>
<dbReference type="CDD" id="cd02549">
    <property type="entry name" value="Peptidase_C39A"/>
    <property type="match status" value="1"/>
</dbReference>
<evidence type="ECO:0000259" key="3">
    <source>
        <dbReference type="Pfam" id="PF13529"/>
    </source>
</evidence>
<keyword evidence="5" id="KW-1185">Reference proteome</keyword>
<protein>
    <submittedName>
        <fullName evidence="4">C39 family peptidase</fullName>
    </submittedName>
</protein>